<evidence type="ECO:0000256" key="4">
    <source>
        <dbReference type="ARBA" id="ARBA00022795"/>
    </source>
</evidence>
<dbReference type="Proteomes" id="UP001597214">
    <property type="component" value="Unassembled WGS sequence"/>
</dbReference>
<accession>A0ABW4LP81</accession>
<dbReference type="NCBIfam" id="TIGR03824">
    <property type="entry name" value="FlgM_jcvi"/>
    <property type="match status" value="1"/>
</dbReference>
<evidence type="ECO:0000313" key="8">
    <source>
        <dbReference type="EMBL" id="MFD1736802.1"/>
    </source>
</evidence>
<dbReference type="RefSeq" id="WP_377927973.1">
    <property type="nucleotide sequence ID" value="NZ_JBHUEM010000011.1"/>
</dbReference>
<name>A0ABW4LP81_9BACI</name>
<keyword evidence="3" id="KW-0678">Repressor</keyword>
<dbReference type="SUPFAM" id="SSF101498">
    <property type="entry name" value="Anti-sigma factor FlgM"/>
    <property type="match status" value="1"/>
</dbReference>
<keyword evidence="8" id="KW-0282">Flagellum</keyword>
<gene>
    <name evidence="8" type="primary">flgM</name>
    <name evidence="8" type="ORF">ACFSCX_09505</name>
</gene>
<keyword evidence="6" id="KW-0804">Transcription</keyword>
<dbReference type="Pfam" id="PF04316">
    <property type="entry name" value="FlgM"/>
    <property type="match status" value="1"/>
</dbReference>
<keyword evidence="9" id="KW-1185">Reference proteome</keyword>
<keyword evidence="4" id="KW-1005">Bacterial flagellum biogenesis</keyword>
<evidence type="ECO:0000256" key="3">
    <source>
        <dbReference type="ARBA" id="ARBA00022491"/>
    </source>
</evidence>
<evidence type="ECO:0000313" key="9">
    <source>
        <dbReference type="Proteomes" id="UP001597214"/>
    </source>
</evidence>
<dbReference type="InterPro" id="IPR031316">
    <property type="entry name" value="FlgM_C"/>
</dbReference>
<comment type="caution">
    <text evidence="8">The sequence shown here is derived from an EMBL/GenBank/DDBJ whole genome shotgun (WGS) entry which is preliminary data.</text>
</comment>
<organism evidence="8 9">
    <name type="scientific">Bacillus salitolerans</name>
    <dbReference type="NCBI Taxonomy" id="1437434"/>
    <lineage>
        <taxon>Bacteria</taxon>
        <taxon>Bacillati</taxon>
        <taxon>Bacillota</taxon>
        <taxon>Bacilli</taxon>
        <taxon>Bacillales</taxon>
        <taxon>Bacillaceae</taxon>
        <taxon>Bacillus</taxon>
    </lineage>
</organism>
<feature type="domain" description="Anti-sigma-28 factor FlgM C-terminal" evidence="7">
    <location>
        <begin position="32"/>
        <end position="81"/>
    </location>
</feature>
<dbReference type="InterPro" id="IPR007412">
    <property type="entry name" value="FlgM"/>
</dbReference>
<dbReference type="InterPro" id="IPR035890">
    <property type="entry name" value="Anti-sigma-28_factor_FlgM_sf"/>
</dbReference>
<keyword evidence="8" id="KW-0969">Cilium</keyword>
<evidence type="ECO:0000256" key="1">
    <source>
        <dbReference type="ARBA" id="ARBA00005322"/>
    </source>
</evidence>
<evidence type="ECO:0000256" key="6">
    <source>
        <dbReference type="ARBA" id="ARBA00023163"/>
    </source>
</evidence>
<evidence type="ECO:0000256" key="2">
    <source>
        <dbReference type="ARBA" id="ARBA00017823"/>
    </source>
</evidence>
<protein>
    <recommendedName>
        <fullName evidence="2">Negative regulator of flagellin synthesis</fullName>
    </recommendedName>
</protein>
<evidence type="ECO:0000259" key="7">
    <source>
        <dbReference type="Pfam" id="PF04316"/>
    </source>
</evidence>
<sequence>MKINNINSMNVNPYKKNVNKLPNVERSSAKADKVEISSAAQELRQTSKVVTERLDKVEALRQQVQSGNYSVDAEAVAKSVLQYFSNN</sequence>
<keyword evidence="5" id="KW-0805">Transcription regulation</keyword>
<reference evidence="9" key="1">
    <citation type="journal article" date="2019" name="Int. J. Syst. Evol. Microbiol.">
        <title>The Global Catalogue of Microorganisms (GCM) 10K type strain sequencing project: providing services to taxonomists for standard genome sequencing and annotation.</title>
        <authorList>
            <consortium name="The Broad Institute Genomics Platform"/>
            <consortium name="The Broad Institute Genome Sequencing Center for Infectious Disease"/>
            <person name="Wu L."/>
            <person name="Ma J."/>
        </authorList>
    </citation>
    <scope>NUCLEOTIDE SEQUENCE [LARGE SCALE GENOMIC DNA]</scope>
    <source>
        <strain evidence="9">CCUG 49339</strain>
    </source>
</reference>
<dbReference type="EMBL" id="JBHUEM010000011">
    <property type="protein sequence ID" value="MFD1736802.1"/>
    <property type="molecule type" value="Genomic_DNA"/>
</dbReference>
<proteinExistence type="inferred from homology"/>
<keyword evidence="8" id="KW-0966">Cell projection</keyword>
<comment type="similarity">
    <text evidence="1">Belongs to the FlgM family.</text>
</comment>
<evidence type="ECO:0000256" key="5">
    <source>
        <dbReference type="ARBA" id="ARBA00023015"/>
    </source>
</evidence>